<dbReference type="GO" id="GO:0005886">
    <property type="term" value="C:plasma membrane"/>
    <property type="evidence" value="ECO:0007669"/>
    <property type="project" value="UniProtKB-SubCell"/>
</dbReference>
<keyword evidence="12" id="KW-1185">Reference proteome</keyword>
<dbReference type="GO" id="GO:0042941">
    <property type="term" value="P:D-alanine transmembrane transport"/>
    <property type="evidence" value="ECO:0007669"/>
    <property type="project" value="TreeGrafter"/>
</dbReference>
<dbReference type="PANTHER" id="PTHR11795:SF371">
    <property type="entry name" value="HIGH-AFFINITY BRANCHED-CHAIN AMINO ACID TRANSPORT SYSTEM PERMEASE PROTEIN LIVH"/>
    <property type="match status" value="1"/>
</dbReference>
<feature type="transmembrane region" description="Helical" evidence="10">
    <location>
        <begin position="12"/>
        <end position="35"/>
    </location>
</feature>
<evidence type="ECO:0000256" key="7">
    <source>
        <dbReference type="ARBA" id="ARBA00022989"/>
    </source>
</evidence>
<keyword evidence="5 10" id="KW-0812">Transmembrane</keyword>
<evidence type="ECO:0000256" key="5">
    <source>
        <dbReference type="ARBA" id="ARBA00022692"/>
    </source>
</evidence>
<protein>
    <submittedName>
        <fullName evidence="11">Branched-chain amino acid ABC transporter permease</fullName>
    </submittedName>
</protein>
<dbReference type="CDD" id="cd06582">
    <property type="entry name" value="TM_PBP1_LivH_like"/>
    <property type="match status" value="1"/>
</dbReference>
<evidence type="ECO:0000256" key="9">
    <source>
        <dbReference type="ARBA" id="ARBA00037998"/>
    </source>
</evidence>
<evidence type="ECO:0000256" key="1">
    <source>
        <dbReference type="ARBA" id="ARBA00004651"/>
    </source>
</evidence>
<dbReference type="EMBL" id="JAPJZI010000001">
    <property type="protein sequence ID" value="MDA5399606.1"/>
    <property type="molecule type" value="Genomic_DNA"/>
</dbReference>
<dbReference type="GO" id="GO:1903806">
    <property type="term" value="P:L-isoleucine import across plasma membrane"/>
    <property type="evidence" value="ECO:0007669"/>
    <property type="project" value="TreeGrafter"/>
</dbReference>
<feature type="transmembrane region" description="Helical" evidence="10">
    <location>
        <begin position="188"/>
        <end position="208"/>
    </location>
</feature>
<sequence>MDIAIQQAVNALALGGTYAMLALGLAVVFSVMRMINFAHGELMTASGYAYAFAIAAGFPFALALVAGIAAAVALVLLLERVAFRPLRGASPTSLLITSFAVAVVLQTLFQSLISPRPQPAPMPDFLGRAIGIGDFLIGSIQFTSIIVTLMMLAGLAILFRFTMIGISIRAASMDFPMTRLMGVRANRVIAMAFAISGLLAGVSGLLWVAQRGSVDPMMGFLPVLKAFICAVLGGLGSLPGAVLGGFVLGIIETALQAGLPIEWAVFKDPIALFIVIAILAVRPRGLLPTRVASRA</sequence>
<feature type="transmembrane region" description="Helical" evidence="10">
    <location>
        <begin position="263"/>
        <end position="281"/>
    </location>
</feature>
<dbReference type="Proteomes" id="UP001151234">
    <property type="component" value="Unassembled WGS sequence"/>
</dbReference>
<keyword evidence="4" id="KW-0997">Cell inner membrane</keyword>
<evidence type="ECO:0000256" key="4">
    <source>
        <dbReference type="ARBA" id="ARBA00022519"/>
    </source>
</evidence>
<evidence type="ECO:0000256" key="8">
    <source>
        <dbReference type="ARBA" id="ARBA00023136"/>
    </source>
</evidence>
<dbReference type="InterPro" id="IPR052157">
    <property type="entry name" value="BCAA_transport_permease"/>
</dbReference>
<keyword evidence="3" id="KW-1003">Cell membrane</keyword>
<reference evidence="11" key="1">
    <citation type="submission" date="2022-11" db="EMBL/GenBank/DDBJ databases">
        <title>Draft genome sequence of Hoeflea poritis E7-10 and Hoeflea prorocentri PM5-8, separated from scleractinian coral Porites lutea and marine dinoflagellate.</title>
        <authorList>
            <person name="Zhang G."/>
            <person name="Wei Q."/>
            <person name="Cai L."/>
        </authorList>
    </citation>
    <scope>NUCLEOTIDE SEQUENCE</scope>
    <source>
        <strain evidence="11">PM5-8</strain>
    </source>
</reference>
<dbReference type="InterPro" id="IPR001851">
    <property type="entry name" value="ABC_transp_permease"/>
</dbReference>
<organism evidence="11 12">
    <name type="scientific">Hoeflea prorocentri</name>
    <dbReference type="NCBI Taxonomy" id="1922333"/>
    <lineage>
        <taxon>Bacteria</taxon>
        <taxon>Pseudomonadati</taxon>
        <taxon>Pseudomonadota</taxon>
        <taxon>Alphaproteobacteria</taxon>
        <taxon>Hyphomicrobiales</taxon>
        <taxon>Rhizobiaceae</taxon>
        <taxon>Hoeflea</taxon>
    </lineage>
</organism>
<dbReference type="GO" id="GO:0015188">
    <property type="term" value="F:L-isoleucine transmembrane transporter activity"/>
    <property type="evidence" value="ECO:0007669"/>
    <property type="project" value="TreeGrafter"/>
</dbReference>
<feature type="transmembrane region" description="Helical" evidence="10">
    <location>
        <begin position="47"/>
        <end position="78"/>
    </location>
</feature>
<evidence type="ECO:0000256" key="6">
    <source>
        <dbReference type="ARBA" id="ARBA00022970"/>
    </source>
</evidence>
<comment type="caution">
    <text evidence="11">The sequence shown here is derived from an EMBL/GenBank/DDBJ whole genome shotgun (WGS) entry which is preliminary data.</text>
</comment>
<keyword evidence="2" id="KW-0813">Transport</keyword>
<dbReference type="AlphaFoldDB" id="A0A9X3UJM9"/>
<name>A0A9X3UJM9_9HYPH</name>
<dbReference type="GO" id="GO:0015808">
    <property type="term" value="P:L-alanine transport"/>
    <property type="evidence" value="ECO:0007669"/>
    <property type="project" value="TreeGrafter"/>
</dbReference>
<proteinExistence type="inferred from homology"/>
<evidence type="ECO:0000256" key="10">
    <source>
        <dbReference type="SAM" id="Phobius"/>
    </source>
</evidence>
<feature type="transmembrane region" description="Helical" evidence="10">
    <location>
        <begin position="90"/>
        <end position="113"/>
    </location>
</feature>
<dbReference type="RefSeq" id="WP_267991033.1">
    <property type="nucleotide sequence ID" value="NZ_JAPJZI010000001.1"/>
</dbReference>
<dbReference type="GO" id="GO:0015192">
    <property type="term" value="F:L-phenylalanine transmembrane transporter activity"/>
    <property type="evidence" value="ECO:0007669"/>
    <property type="project" value="TreeGrafter"/>
</dbReference>
<gene>
    <name evidence="11" type="ORF">OQ273_13560</name>
</gene>
<keyword evidence="8 10" id="KW-0472">Membrane</keyword>
<evidence type="ECO:0000313" key="11">
    <source>
        <dbReference type="EMBL" id="MDA5399606.1"/>
    </source>
</evidence>
<accession>A0A9X3UJM9</accession>
<feature type="transmembrane region" description="Helical" evidence="10">
    <location>
        <begin position="220"/>
        <end position="251"/>
    </location>
</feature>
<comment type="subcellular location">
    <subcellularLocation>
        <location evidence="1">Cell membrane</location>
        <topology evidence="1">Multi-pass membrane protein</topology>
    </subcellularLocation>
</comment>
<keyword evidence="6" id="KW-0029">Amino-acid transport</keyword>
<dbReference type="PANTHER" id="PTHR11795">
    <property type="entry name" value="BRANCHED-CHAIN AMINO ACID TRANSPORT SYSTEM PERMEASE PROTEIN LIVH"/>
    <property type="match status" value="1"/>
</dbReference>
<dbReference type="GO" id="GO:0015190">
    <property type="term" value="F:L-leucine transmembrane transporter activity"/>
    <property type="evidence" value="ECO:0007669"/>
    <property type="project" value="TreeGrafter"/>
</dbReference>
<evidence type="ECO:0000256" key="3">
    <source>
        <dbReference type="ARBA" id="ARBA00022475"/>
    </source>
</evidence>
<evidence type="ECO:0000313" key="12">
    <source>
        <dbReference type="Proteomes" id="UP001151234"/>
    </source>
</evidence>
<keyword evidence="7 10" id="KW-1133">Transmembrane helix</keyword>
<dbReference type="Pfam" id="PF02653">
    <property type="entry name" value="BPD_transp_2"/>
    <property type="match status" value="1"/>
</dbReference>
<dbReference type="GO" id="GO:0005304">
    <property type="term" value="F:L-valine transmembrane transporter activity"/>
    <property type="evidence" value="ECO:0007669"/>
    <property type="project" value="TreeGrafter"/>
</dbReference>
<evidence type="ECO:0000256" key="2">
    <source>
        <dbReference type="ARBA" id="ARBA00022448"/>
    </source>
</evidence>
<comment type="similarity">
    <text evidence="9">Belongs to the binding-protein-dependent transport system permease family. LivHM subfamily.</text>
</comment>